<evidence type="ECO:0000256" key="1">
    <source>
        <dbReference type="ARBA" id="ARBA00022598"/>
    </source>
</evidence>
<dbReference type="GO" id="GO:0006422">
    <property type="term" value="P:aspartyl-tRNA aminoacylation"/>
    <property type="evidence" value="ECO:0007669"/>
    <property type="project" value="TreeGrafter"/>
</dbReference>
<dbReference type="CDD" id="cd00777">
    <property type="entry name" value="AspRS_core"/>
    <property type="match status" value="1"/>
</dbReference>
<dbReference type="PANTHER" id="PTHR22594">
    <property type="entry name" value="ASPARTYL/LYSYL-TRNA SYNTHETASE"/>
    <property type="match status" value="1"/>
</dbReference>
<dbReference type="SUPFAM" id="SSF50249">
    <property type="entry name" value="Nucleic acid-binding proteins"/>
    <property type="match status" value="1"/>
</dbReference>
<keyword evidence="2" id="KW-0547">Nucleotide-binding</keyword>
<dbReference type="PROSITE" id="PS50862">
    <property type="entry name" value="AA_TRNA_LIGASE_II"/>
    <property type="match status" value="1"/>
</dbReference>
<dbReference type="GO" id="GO:0002161">
    <property type="term" value="F:aminoacyl-tRNA deacylase activity"/>
    <property type="evidence" value="ECO:0007669"/>
    <property type="project" value="InterPro"/>
</dbReference>
<dbReference type="InterPro" id="IPR047090">
    <property type="entry name" value="AspRS_core"/>
</dbReference>
<evidence type="ECO:0000256" key="5">
    <source>
        <dbReference type="ARBA" id="ARBA00023146"/>
    </source>
</evidence>
<keyword evidence="5" id="KW-0030">Aminoacyl-tRNA synthetase</keyword>
<feature type="non-terminal residue" evidence="7">
    <location>
        <position position="618"/>
    </location>
</feature>
<dbReference type="SUPFAM" id="SSF55681">
    <property type="entry name" value="Class II aaRS and biotin synthetases"/>
    <property type="match status" value="1"/>
</dbReference>
<dbReference type="Gene3D" id="3.90.960.10">
    <property type="entry name" value="YbaK/aminoacyl-tRNA synthetase-associated domain"/>
    <property type="match status" value="1"/>
</dbReference>
<dbReference type="EMBL" id="JAGQLI010000134">
    <property type="protein sequence ID" value="MCA9379300.1"/>
    <property type="molecule type" value="Genomic_DNA"/>
</dbReference>
<dbReference type="Gene3D" id="3.30.930.10">
    <property type="entry name" value="Bira Bifunctional Protein, Domain 2"/>
    <property type="match status" value="1"/>
</dbReference>
<evidence type="ECO:0000313" key="7">
    <source>
        <dbReference type="EMBL" id="MCA9379300.1"/>
    </source>
</evidence>
<dbReference type="InterPro" id="IPR036754">
    <property type="entry name" value="YbaK/aa-tRNA-synt-asso_dom_sf"/>
</dbReference>
<proteinExistence type="inferred from homology"/>
<dbReference type="Pfam" id="PF00152">
    <property type="entry name" value="tRNA-synt_2"/>
    <property type="match status" value="1"/>
</dbReference>
<gene>
    <name evidence="7" type="ORF">KC640_02630</name>
</gene>
<sequence length="618" mass="69150">MQRTLINQLTTLVGKTVTLQGWVDTKRDHGKLTFIDLRDRSGVVQCVGVGKMGKLTTESVVEIQGTVRERPAEMVNSEIETGKIEVEVSEFSLLAEASELPFQVKEDGHDINEETRLKYRYLDLRRPRMQKIMRLRSQFMRELREAFYAREFVEIETPILTESTKEGARDFIVPSRFNPGKFYALPQSPQQYKQLLMTAGLERYFQLAKCIRDEDLRADRGFEFTQVDMEMSFVDREAVMQTVEEIVKQSVKAVGGKLQQEEFPVITYAEAMQKYGADKFDMRSEQEKQDGVLAFAWVVDFPFFKKVDKDDVAETRDGKSGWTFTHNPFSIPNPEFIDQHLAGENLDGILTTQYDLVCNGYEVGGGSIRSHRPDILRKTFEIMGYSEEEIQHSVGHMLKAFTTGTPPHGGIALGLDRLIMLLANESSLKETIAFPMTASGRTAVMSGPSTVSQEQLDELGIAITVSTIKDGKSMRDAILQLLASRGIKFQHAEHEETPTSEDAARVRGVELSTGVKALILKDKKDGHNVMLCVPGDRKANIKALEEILGSKLEMEKPEVILQKFGLQIGGVPPLGNLIGIPVYFDQAIADIGEANFNCGLRTESIAMDSKDLIAATDA</sequence>
<dbReference type="InterPro" id="IPR012340">
    <property type="entry name" value="NA-bd_OB-fold"/>
</dbReference>
<reference evidence="7" key="1">
    <citation type="submission" date="2020-04" db="EMBL/GenBank/DDBJ databases">
        <authorList>
            <person name="Zhang T."/>
        </authorList>
    </citation>
    <scope>NUCLEOTIDE SEQUENCE</scope>
    <source>
        <strain evidence="7">HKST-UBA12</strain>
    </source>
</reference>
<comment type="caution">
    <text evidence="7">The sequence shown here is derived from an EMBL/GenBank/DDBJ whole genome shotgun (WGS) entry which is preliminary data.</text>
</comment>
<dbReference type="GO" id="GO:0005524">
    <property type="term" value="F:ATP binding"/>
    <property type="evidence" value="ECO:0007669"/>
    <property type="project" value="UniProtKB-KW"/>
</dbReference>
<evidence type="ECO:0000256" key="2">
    <source>
        <dbReference type="ARBA" id="ARBA00022741"/>
    </source>
</evidence>
<dbReference type="InterPro" id="IPR004524">
    <property type="entry name" value="Asp-tRNA-ligase_1"/>
</dbReference>
<dbReference type="GO" id="GO:0004815">
    <property type="term" value="F:aspartate-tRNA ligase activity"/>
    <property type="evidence" value="ECO:0007669"/>
    <property type="project" value="TreeGrafter"/>
</dbReference>
<dbReference type="InterPro" id="IPR047089">
    <property type="entry name" value="Asp-tRNA-ligase_1_N"/>
</dbReference>
<accession>A0A955I5D9</accession>
<dbReference type="AlphaFoldDB" id="A0A955I5D9"/>
<keyword evidence="3" id="KW-0067">ATP-binding</keyword>
<evidence type="ECO:0000259" key="6">
    <source>
        <dbReference type="PROSITE" id="PS50862"/>
    </source>
</evidence>
<dbReference type="InterPro" id="IPR006195">
    <property type="entry name" value="aa-tRNA-synth_II"/>
</dbReference>
<dbReference type="InterPro" id="IPR007214">
    <property type="entry name" value="YbaK/aa-tRNA-synth-assoc-dom"/>
</dbReference>
<feature type="domain" description="Aminoacyl-transfer RNA synthetases class-II family profile" evidence="6">
    <location>
        <begin position="133"/>
        <end position="435"/>
    </location>
</feature>
<dbReference type="Pfam" id="PF04073">
    <property type="entry name" value="tRNA_edit"/>
    <property type="match status" value="1"/>
</dbReference>
<dbReference type="HAMAP" id="MF_00044">
    <property type="entry name" value="Asp_tRNA_synth_type1"/>
    <property type="match status" value="1"/>
</dbReference>
<keyword evidence="4" id="KW-0648">Protein biosynthesis</keyword>
<dbReference type="PRINTS" id="PR01042">
    <property type="entry name" value="TRNASYNTHASP"/>
</dbReference>
<protein>
    <recommendedName>
        <fullName evidence="6">Aminoacyl-transfer RNA synthetases class-II family profile domain-containing protein</fullName>
    </recommendedName>
</protein>
<evidence type="ECO:0000256" key="3">
    <source>
        <dbReference type="ARBA" id="ARBA00022840"/>
    </source>
</evidence>
<organism evidence="7 8">
    <name type="scientific">Candidatus Dojkabacteria bacterium</name>
    <dbReference type="NCBI Taxonomy" id="2099670"/>
    <lineage>
        <taxon>Bacteria</taxon>
        <taxon>Candidatus Dojkabacteria</taxon>
    </lineage>
</organism>
<dbReference type="InterPro" id="IPR002312">
    <property type="entry name" value="Asp/Asn-tRNA-synth_IIb"/>
</dbReference>
<evidence type="ECO:0000256" key="4">
    <source>
        <dbReference type="ARBA" id="ARBA00022917"/>
    </source>
</evidence>
<dbReference type="InterPro" id="IPR004365">
    <property type="entry name" value="NA-bd_OB_tRNA"/>
</dbReference>
<dbReference type="GO" id="GO:0003676">
    <property type="term" value="F:nucleic acid binding"/>
    <property type="evidence" value="ECO:0007669"/>
    <property type="project" value="InterPro"/>
</dbReference>
<evidence type="ECO:0000313" key="8">
    <source>
        <dbReference type="Proteomes" id="UP000760819"/>
    </source>
</evidence>
<dbReference type="Gene3D" id="2.40.50.140">
    <property type="entry name" value="Nucleic acid-binding proteins"/>
    <property type="match status" value="1"/>
</dbReference>
<reference evidence="7" key="2">
    <citation type="journal article" date="2021" name="Microbiome">
        <title>Successional dynamics and alternative stable states in a saline activated sludge microbial community over 9 years.</title>
        <authorList>
            <person name="Wang Y."/>
            <person name="Ye J."/>
            <person name="Ju F."/>
            <person name="Liu L."/>
            <person name="Boyd J.A."/>
            <person name="Deng Y."/>
            <person name="Parks D.H."/>
            <person name="Jiang X."/>
            <person name="Yin X."/>
            <person name="Woodcroft B.J."/>
            <person name="Tyson G.W."/>
            <person name="Hugenholtz P."/>
            <person name="Polz M.F."/>
            <person name="Zhang T."/>
        </authorList>
    </citation>
    <scope>NUCLEOTIDE SEQUENCE</scope>
    <source>
        <strain evidence="7">HKST-UBA12</strain>
    </source>
</reference>
<dbReference type="InterPro" id="IPR004364">
    <property type="entry name" value="Aa-tRNA-synt_II"/>
</dbReference>
<dbReference type="Proteomes" id="UP000760819">
    <property type="component" value="Unassembled WGS sequence"/>
</dbReference>
<dbReference type="InterPro" id="IPR045864">
    <property type="entry name" value="aa-tRNA-synth_II/BPL/LPL"/>
</dbReference>
<dbReference type="PANTHER" id="PTHR22594:SF5">
    <property type="entry name" value="ASPARTATE--TRNA LIGASE, MITOCHONDRIAL"/>
    <property type="match status" value="1"/>
</dbReference>
<keyword evidence="1" id="KW-0436">Ligase</keyword>
<dbReference type="Pfam" id="PF01336">
    <property type="entry name" value="tRNA_anti-codon"/>
    <property type="match status" value="1"/>
</dbReference>
<dbReference type="SUPFAM" id="SSF55826">
    <property type="entry name" value="YbaK/ProRS associated domain"/>
    <property type="match status" value="1"/>
</dbReference>
<dbReference type="CDD" id="cd04317">
    <property type="entry name" value="EcAspRS_like_N"/>
    <property type="match status" value="1"/>
</dbReference>
<name>A0A955I5D9_9BACT</name>